<evidence type="ECO:0000313" key="2">
    <source>
        <dbReference type="Proteomes" id="UP001054821"/>
    </source>
</evidence>
<dbReference type="EMBL" id="JAJFAZ020000003">
    <property type="protein sequence ID" value="KAI5337175.1"/>
    <property type="molecule type" value="Genomic_DNA"/>
</dbReference>
<accession>A0AAD4W5C3</accession>
<comment type="caution">
    <text evidence="1">The sequence shown here is derived from an EMBL/GenBank/DDBJ whole genome shotgun (WGS) entry which is preliminary data.</text>
</comment>
<proteinExistence type="predicted"/>
<name>A0AAD4W5C3_PRUDU</name>
<protein>
    <submittedName>
        <fullName evidence="1">Uncharacterized protein</fullName>
    </submittedName>
</protein>
<keyword evidence="2" id="KW-1185">Reference proteome</keyword>
<organism evidence="1 2">
    <name type="scientific">Prunus dulcis</name>
    <name type="common">Almond</name>
    <name type="synonym">Amygdalus dulcis</name>
    <dbReference type="NCBI Taxonomy" id="3755"/>
    <lineage>
        <taxon>Eukaryota</taxon>
        <taxon>Viridiplantae</taxon>
        <taxon>Streptophyta</taxon>
        <taxon>Embryophyta</taxon>
        <taxon>Tracheophyta</taxon>
        <taxon>Spermatophyta</taxon>
        <taxon>Magnoliopsida</taxon>
        <taxon>eudicotyledons</taxon>
        <taxon>Gunneridae</taxon>
        <taxon>Pentapetalae</taxon>
        <taxon>rosids</taxon>
        <taxon>fabids</taxon>
        <taxon>Rosales</taxon>
        <taxon>Rosaceae</taxon>
        <taxon>Amygdaloideae</taxon>
        <taxon>Amygdaleae</taxon>
        <taxon>Prunus</taxon>
    </lineage>
</organism>
<sequence length="128" mass="14830">MIRLRLGGLRKEFIAIKPSRPYKVPTREEKSNHRKILHAEIHDGTLKLPSRKQAFDEDLLPERRGNEMAAIITCFDDLLDDDTLCHPWKNDPKPSEAIWEPCGNMEKACWHKYSKSSSYNTLWPLADG</sequence>
<gene>
    <name evidence="1" type="ORF">L3X38_016444</name>
</gene>
<reference evidence="1 2" key="1">
    <citation type="journal article" date="2022" name="G3 (Bethesda)">
        <title>Whole-genome sequence and methylome profiling of the almond [Prunus dulcis (Mill.) D.A. Webb] cultivar 'Nonpareil'.</title>
        <authorList>
            <person name="D'Amico-Willman K.M."/>
            <person name="Ouma W.Z."/>
            <person name="Meulia T."/>
            <person name="Sideli G.M."/>
            <person name="Gradziel T.M."/>
            <person name="Fresnedo-Ramirez J."/>
        </authorList>
    </citation>
    <scope>NUCLEOTIDE SEQUENCE [LARGE SCALE GENOMIC DNA]</scope>
    <source>
        <strain evidence="1">Clone GOH B32 T37-40</strain>
    </source>
</reference>
<evidence type="ECO:0000313" key="1">
    <source>
        <dbReference type="EMBL" id="KAI5337175.1"/>
    </source>
</evidence>
<dbReference type="AlphaFoldDB" id="A0AAD4W5C3"/>
<dbReference type="Proteomes" id="UP001054821">
    <property type="component" value="Chromosome 3"/>
</dbReference>